<name>A0ACB6Z5W6_THEGA</name>
<feature type="non-terminal residue" evidence="1">
    <location>
        <position position="62"/>
    </location>
</feature>
<gene>
    <name evidence="1" type="ORF">BDM02DRAFT_3077195</name>
</gene>
<proteinExistence type="predicted"/>
<comment type="caution">
    <text evidence="1">The sequence shown here is derived from an EMBL/GenBank/DDBJ whole genome shotgun (WGS) entry which is preliminary data.</text>
</comment>
<evidence type="ECO:0000313" key="2">
    <source>
        <dbReference type="Proteomes" id="UP000886501"/>
    </source>
</evidence>
<dbReference type="Proteomes" id="UP000886501">
    <property type="component" value="Unassembled WGS sequence"/>
</dbReference>
<sequence>QELENVETIQGRCVAFPNVCQHQVQPFRLEDPTKPGVRKIFVAFLVDPTYTTPSVPTIAPQQ</sequence>
<evidence type="ECO:0000313" key="1">
    <source>
        <dbReference type="EMBL" id="KAF9644763.1"/>
    </source>
</evidence>
<protein>
    <submittedName>
        <fullName evidence="1">Uncharacterized protein</fullName>
    </submittedName>
</protein>
<dbReference type="EMBL" id="MU118120">
    <property type="protein sequence ID" value="KAF9644763.1"/>
    <property type="molecule type" value="Genomic_DNA"/>
</dbReference>
<accession>A0ACB6Z5W6</accession>
<organism evidence="1 2">
    <name type="scientific">Thelephora ganbajun</name>
    <name type="common">Ganba fungus</name>
    <dbReference type="NCBI Taxonomy" id="370292"/>
    <lineage>
        <taxon>Eukaryota</taxon>
        <taxon>Fungi</taxon>
        <taxon>Dikarya</taxon>
        <taxon>Basidiomycota</taxon>
        <taxon>Agaricomycotina</taxon>
        <taxon>Agaricomycetes</taxon>
        <taxon>Thelephorales</taxon>
        <taxon>Thelephoraceae</taxon>
        <taxon>Thelephora</taxon>
    </lineage>
</organism>
<feature type="non-terminal residue" evidence="1">
    <location>
        <position position="1"/>
    </location>
</feature>
<reference evidence="1" key="2">
    <citation type="journal article" date="2020" name="Nat. Commun.">
        <title>Large-scale genome sequencing of mycorrhizal fungi provides insights into the early evolution of symbiotic traits.</title>
        <authorList>
            <person name="Miyauchi S."/>
            <person name="Kiss E."/>
            <person name="Kuo A."/>
            <person name="Drula E."/>
            <person name="Kohler A."/>
            <person name="Sanchez-Garcia M."/>
            <person name="Morin E."/>
            <person name="Andreopoulos B."/>
            <person name="Barry K.W."/>
            <person name="Bonito G."/>
            <person name="Buee M."/>
            <person name="Carver A."/>
            <person name="Chen C."/>
            <person name="Cichocki N."/>
            <person name="Clum A."/>
            <person name="Culley D."/>
            <person name="Crous P.W."/>
            <person name="Fauchery L."/>
            <person name="Girlanda M."/>
            <person name="Hayes R.D."/>
            <person name="Keri Z."/>
            <person name="LaButti K."/>
            <person name="Lipzen A."/>
            <person name="Lombard V."/>
            <person name="Magnuson J."/>
            <person name="Maillard F."/>
            <person name="Murat C."/>
            <person name="Nolan M."/>
            <person name="Ohm R.A."/>
            <person name="Pangilinan J."/>
            <person name="Pereira M.F."/>
            <person name="Perotto S."/>
            <person name="Peter M."/>
            <person name="Pfister S."/>
            <person name="Riley R."/>
            <person name="Sitrit Y."/>
            <person name="Stielow J.B."/>
            <person name="Szollosi G."/>
            <person name="Zifcakova L."/>
            <person name="Stursova M."/>
            <person name="Spatafora J.W."/>
            <person name="Tedersoo L."/>
            <person name="Vaario L.M."/>
            <person name="Yamada A."/>
            <person name="Yan M."/>
            <person name="Wang P."/>
            <person name="Xu J."/>
            <person name="Bruns T."/>
            <person name="Baldrian P."/>
            <person name="Vilgalys R."/>
            <person name="Dunand C."/>
            <person name="Henrissat B."/>
            <person name="Grigoriev I.V."/>
            <person name="Hibbett D."/>
            <person name="Nagy L.G."/>
            <person name="Martin F.M."/>
        </authorList>
    </citation>
    <scope>NUCLEOTIDE SEQUENCE</scope>
    <source>
        <strain evidence="1">P2</strain>
    </source>
</reference>
<keyword evidence="2" id="KW-1185">Reference proteome</keyword>
<reference evidence="1" key="1">
    <citation type="submission" date="2019-10" db="EMBL/GenBank/DDBJ databases">
        <authorList>
            <consortium name="DOE Joint Genome Institute"/>
            <person name="Kuo A."/>
            <person name="Miyauchi S."/>
            <person name="Kiss E."/>
            <person name="Drula E."/>
            <person name="Kohler A."/>
            <person name="Sanchez-Garcia M."/>
            <person name="Andreopoulos B."/>
            <person name="Barry K.W."/>
            <person name="Bonito G."/>
            <person name="Buee M."/>
            <person name="Carver A."/>
            <person name="Chen C."/>
            <person name="Cichocki N."/>
            <person name="Clum A."/>
            <person name="Culley D."/>
            <person name="Crous P.W."/>
            <person name="Fauchery L."/>
            <person name="Girlanda M."/>
            <person name="Hayes R."/>
            <person name="Keri Z."/>
            <person name="Labutti K."/>
            <person name="Lipzen A."/>
            <person name="Lombard V."/>
            <person name="Magnuson J."/>
            <person name="Maillard F."/>
            <person name="Morin E."/>
            <person name="Murat C."/>
            <person name="Nolan M."/>
            <person name="Ohm R."/>
            <person name="Pangilinan J."/>
            <person name="Pereira M."/>
            <person name="Perotto S."/>
            <person name="Peter M."/>
            <person name="Riley R."/>
            <person name="Sitrit Y."/>
            <person name="Stielow B."/>
            <person name="Szollosi G."/>
            <person name="Zifcakova L."/>
            <person name="Stursova M."/>
            <person name="Spatafora J.W."/>
            <person name="Tedersoo L."/>
            <person name="Vaario L.-M."/>
            <person name="Yamada A."/>
            <person name="Yan M."/>
            <person name="Wang P."/>
            <person name="Xu J."/>
            <person name="Bruns T."/>
            <person name="Baldrian P."/>
            <person name="Vilgalys R."/>
            <person name="Henrissat B."/>
            <person name="Grigoriev I.V."/>
            <person name="Hibbett D."/>
            <person name="Nagy L.G."/>
            <person name="Martin F.M."/>
        </authorList>
    </citation>
    <scope>NUCLEOTIDE SEQUENCE</scope>
    <source>
        <strain evidence="1">P2</strain>
    </source>
</reference>